<protein>
    <recommendedName>
        <fullName evidence="2">UPF0173 metal-dependent hydrolase IAB00_02400</fullName>
    </recommendedName>
</protein>
<name>A0A9D1HJ94_9FIRM</name>
<evidence type="ECO:0000313" key="5">
    <source>
        <dbReference type="Proteomes" id="UP000824124"/>
    </source>
</evidence>
<dbReference type="InterPro" id="IPR022877">
    <property type="entry name" value="UPF0173"/>
</dbReference>
<keyword evidence="1 2" id="KW-0378">Hydrolase</keyword>
<dbReference type="PANTHER" id="PTHR43546">
    <property type="entry name" value="UPF0173 METAL-DEPENDENT HYDROLASE MJ1163-RELATED"/>
    <property type="match status" value="1"/>
</dbReference>
<evidence type="ECO:0000256" key="2">
    <source>
        <dbReference type="HAMAP-Rule" id="MF_00457"/>
    </source>
</evidence>
<dbReference type="Pfam" id="PF12706">
    <property type="entry name" value="Lactamase_B_2"/>
    <property type="match status" value="1"/>
</dbReference>
<organism evidence="4 5">
    <name type="scientific">Candidatus Avidehalobacter gallistercoris</name>
    <dbReference type="NCBI Taxonomy" id="2840694"/>
    <lineage>
        <taxon>Bacteria</taxon>
        <taxon>Bacillati</taxon>
        <taxon>Bacillota</taxon>
        <taxon>Clostridia</taxon>
        <taxon>Eubacteriales</taxon>
        <taxon>Peptococcaceae</taxon>
        <taxon>Peptococcaceae incertae sedis</taxon>
        <taxon>Candidatus Avidehalobacter</taxon>
    </lineage>
</organism>
<proteinExistence type="inferred from homology"/>
<dbReference type="PANTHER" id="PTHR43546:SF3">
    <property type="entry name" value="UPF0173 METAL-DEPENDENT HYDROLASE MJ1163"/>
    <property type="match status" value="1"/>
</dbReference>
<dbReference type="HAMAP" id="MF_00457">
    <property type="entry name" value="UPF0173"/>
    <property type="match status" value="1"/>
</dbReference>
<dbReference type="InterPro" id="IPR050114">
    <property type="entry name" value="UPF0173_UPF0282_UlaG_hydrolase"/>
</dbReference>
<dbReference type="Proteomes" id="UP000824124">
    <property type="component" value="Unassembled WGS sequence"/>
</dbReference>
<evidence type="ECO:0000256" key="1">
    <source>
        <dbReference type="ARBA" id="ARBA00022801"/>
    </source>
</evidence>
<feature type="domain" description="Metallo-beta-lactamase" evidence="3">
    <location>
        <begin position="7"/>
        <end position="188"/>
    </location>
</feature>
<sequence>MRIKFLGHACVQVIGSKTILFDPYLTGNPVAAAKAADVQADYILLTHGHGDHLGDTVAIAKRTGAKVVAMVELANWLSQQGVDAMGMNIGGSYQFEDGLKVKLVPAWHSSQLPDGAPCGLAAGFIFWLDGKCLYHAGDTGLFGDMREVIAPHDLDWAFIPIGDYYTMGPADALCAARWLNAKNYLPIHYNTFPLLKQDAAAFKAAVEQNTPAKCAVLQPGGECEA</sequence>
<dbReference type="EMBL" id="DVMH01000015">
    <property type="protein sequence ID" value="HIU10090.1"/>
    <property type="molecule type" value="Genomic_DNA"/>
</dbReference>
<dbReference type="InterPro" id="IPR001279">
    <property type="entry name" value="Metallo-B-lactamas"/>
</dbReference>
<dbReference type="SUPFAM" id="SSF56281">
    <property type="entry name" value="Metallo-hydrolase/oxidoreductase"/>
    <property type="match status" value="1"/>
</dbReference>
<dbReference type="InterPro" id="IPR036866">
    <property type="entry name" value="RibonucZ/Hydroxyglut_hydro"/>
</dbReference>
<dbReference type="NCBIfam" id="NF001911">
    <property type="entry name" value="PRK00685.1"/>
    <property type="match status" value="1"/>
</dbReference>
<reference evidence="4" key="2">
    <citation type="journal article" date="2021" name="PeerJ">
        <title>Extensive microbial diversity within the chicken gut microbiome revealed by metagenomics and culture.</title>
        <authorList>
            <person name="Gilroy R."/>
            <person name="Ravi A."/>
            <person name="Getino M."/>
            <person name="Pursley I."/>
            <person name="Horton D.L."/>
            <person name="Alikhan N.F."/>
            <person name="Baker D."/>
            <person name="Gharbi K."/>
            <person name="Hall N."/>
            <person name="Watson M."/>
            <person name="Adriaenssens E.M."/>
            <person name="Foster-Nyarko E."/>
            <person name="Jarju S."/>
            <person name="Secka A."/>
            <person name="Antonio M."/>
            <person name="Oren A."/>
            <person name="Chaudhuri R.R."/>
            <person name="La Ragione R."/>
            <person name="Hildebrand F."/>
            <person name="Pallen M.J."/>
        </authorList>
    </citation>
    <scope>NUCLEOTIDE SEQUENCE</scope>
    <source>
        <strain evidence="4">2830</strain>
    </source>
</reference>
<comment type="caution">
    <text evidence="4">The sequence shown here is derived from an EMBL/GenBank/DDBJ whole genome shotgun (WGS) entry which is preliminary data.</text>
</comment>
<dbReference type="SMART" id="SM00849">
    <property type="entry name" value="Lactamase_B"/>
    <property type="match status" value="1"/>
</dbReference>
<gene>
    <name evidence="4" type="ORF">IAB00_02400</name>
</gene>
<dbReference type="Gene3D" id="3.60.15.10">
    <property type="entry name" value="Ribonuclease Z/Hydroxyacylglutathione hydrolase-like"/>
    <property type="match status" value="1"/>
</dbReference>
<comment type="similarity">
    <text evidence="2">Belongs to the UPF0173 family.</text>
</comment>
<reference evidence="4" key="1">
    <citation type="submission" date="2020-10" db="EMBL/GenBank/DDBJ databases">
        <authorList>
            <person name="Gilroy R."/>
        </authorList>
    </citation>
    <scope>NUCLEOTIDE SEQUENCE</scope>
    <source>
        <strain evidence="4">2830</strain>
    </source>
</reference>
<accession>A0A9D1HJ94</accession>
<dbReference type="AlphaFoldDB" id="A0A9D1HJ94"/>
<evidence type="ECO:0000313" key="4">
    <source>
        <dbReference type="EMBL" id="HIU10090.1"/>
    </source>
</evidence>
<evidence type="ECO:0000259" key="3">
    <source>
        <dbReference type="SMART" id="SM00849"/>
    </source>
</evidence>
<dbReference type="GO" id="GO:0016787">
    <property type="term" value="F:hydrolase activity"/>
    <property type="evidence" value="ECO:0007669"/>
    <property type="project" value="UniProtKB-UniRule"/>
</dbReference>